<dbReference type="Proteomes" id="UP000461754">
    <property type="component" value="Unassembled WGS sequence"/>
</dbReference>
<comment type="similarity">
    <text evidence="2">Belongs to the V-ATPase 116 kDa subunit family.</text>
</comment>
<reference evidence="10 11" key="1">
    <citation type="submission" date="2019-08" db="EMBL/GenBank/DDBJ databases">
        <title>In-depth cultivation of the pig gut microbiome towards novel bacterial diversity and tailored functional studies.</title>
        <authorList>
            <person name="Wylensek D."/>
            <person name="Hitch T.C.A."/>
            <person name="Clavel T."/>
        </authorList>
    </citation>
    <scope>NUCLEOTIDE SEQUENCE [LARGE SCALE GENOMIC DNA]</scope>
    <source>
        <strain evidence="10 11">RF-744-FAT-4</strain>
    </source>
</reference>
<comment type="subcellular location">
    <subcellularLocation>
        <location evidence="1">Membrane</location>
        <topology evidence="1">Multi-pass membrane protein</topology>
    </subcellularLocation>
</comment>
<feature type="transmembrane region" description="Helical" evidence="9">
    <location>
        <begin position="483"/>
        <end position="499"/>
    </location>
</feature>
<dbReference type="GO" id="GO:0007035">
    <property type="term" value="P:vacuolar acidification"/>
    <property type="evidence" value="ECO:0007669"/>
    <property type="project" value="TreeGrafter"/>
</dbReference>
<evidence type="ECO:0000256" key="6">
    <source>
        <dbReference type="ARBA" id="ARBA00023065"/>
    </source>
</evidence>
<keyword evidence="7 9" id="KW-0472">Membrane</keyword>
<evidence type="ECO:0000313" key="10">
    <source>
        <dbReference type="EMBL" id="MSS19918.1"/>
    </source>
</evidence>
<dbReference type="PANTHER" id="PTHR11629:SF63">
    <property type="entry name" value="V-TYPE PROTON ATPASE SUBUNIT A"/>
    <property type="match status" value="1"/>
</dbReference>
<dbReference type="AlphaFoldDB" id="A0A7X2NH01"/>
<organism evidence="10 11">
    <name type="scientific">Pseudoramibacter porci</name>
    <dbReference type="NCBI Taxonomy" id="2606631"/>
    <lineage>
        <taxon>Bacteria</taxon>
        <taxon>Bacillati</taxon>
        <taxon>Bacillota</taxon>
        <taxon>Clostridia</taxon>
        <taxon>Eubacteriales</taxon>
        <taxon>Eubacteriaceae</taxon>
        <taxon>Pseudoramibacter</taxon>
    </lineage>
</organism>
<sequence>MIIPMRKMKLIIFREDKETILKSLQKTGEYMPIYLEDSINTSPSENKLSNEAQQASAMLKLSNKYHKKYYHKFLEDQPEINYETFLMENTKGKEICQQLQDYNEQYKTLELDIENCSKAVEELLPWEKMDIPLGQIEKSKYVEMSTVFFPETVIDDVVKIVEDANAQIQFFGNEKKEVSALIIQTKEEMPELQSKLKELGMREVILTKISCSASEKIEALRNKIQQDQKEIINIEQSIKNLSKDERDIKLLNEQYETKQSRENIKTIKTNETVLLQGWVCEDRIKKVEKAIAKSVQYYDLQFDKPTEEDQPPTVTRNPRFWSQFETITDMYSKPNPSELDPALVAGPWYWVIFGMMMGDVGYGVCMFFVFYFFRKLKKPKGNSAKLVNTLLYSSFTTILFGILFGSYFGETWHPILFAPLTNPMKMLIFTLIVGVLHIFSGMSIKIVEQFKSGHPWDAVFDQVSWMVLITGLGLLFLQTTRRAGAIMAIIGATIILCTAGRENKQIVKKITGGLLGLYSISSYLSDILSYSRILALSLATGVIGMVMNLLARMVSVNILGIIVALFIYLIGHTFNLAMSLLSAYVHDSRLQYIEFFNKFYEGGGIPFKPLSIKSKYVNVNTEENNKIER</sequence>
<feature type="transmembrane region" description="Helical" evidence="9">
    <location>
        <begin position="558"/>
        <end position="585"/>
    </location>
</feature>
<keyword evidence="11" id="KW-1185">Reference proteome</keyword>
<evidence type="ECO:0000256" key="3">
    <source>
        <dbReference type="ARBA" id="ARBA00022448"/>
    </source>
</evidence>
<proteinExistence type="inferred from homology"/>
<comment type="caution">
    <text evidence="10">The sequence shown here is derived from an EMBL/GenBank/DDBJ whole genome shotgun (WGS) entry which is preliminary data.</text>
</comment>
<protein>
    <submittedName>
        <fullName evidence="10">V-type ATP synthase subunit I</fullName>
    </submittedName>
</protein>
<feature type="transmembrane region" description="Helical" evidence="9">
    <location>
        <begin position="385"/>
        <end position="407"/>
    </location>
</feature>
<accession>A0A7X2NH01</accession>
<evidence type="ECO:0000256" key="1">
    <source>
        <dbReference type="ARBA" id="ARBA00004141"/>
    </source>
</evidence>
<evidence type="ECO:0000256" key="7">
    <source>
        <dbReference type="ARBA" id="ARBA00023136"/>
    </source>
</evidence>
<dbReference type="GO" id="GO:0033179">
    <property type="term" value="C:proton-transporting V-type ATPase, V0 domain"/>
    <property type="evidence" value="ECO:0007669"/>
    <property type="project" value="InterPro"/>
</dbReference>
<feature type="coiled-coil region" evidence="8">
    <location>
        <begin position="217"/>
        <end position="261"/>
    </location>
</feature>
<feature type="transmembrane region" description="Helical" evidence="9">
    <location>
        <begin position="459"/>
        <end position="477"/>
    </location>
</feature>
<evidence type="ECO:0000256" key="5">
    <source>
        <dbReference type="ARBA" id="ARBA00022989"/>
    </source>
</evidence>
<dbReference type="InterPro" id="IPR002490">
    <property type="entry name" value="V-ATPase_116kDa_su"/>
</dbReference>
<keyword evidence="8" id="KW-0175">Coiled coil</keyword>
<dbReference type="GO" id="GO:0051117">
    <property type="term" value="F:ATPase binding"/>
    <property type="evidence" value="ECO:0007669"/>
    <property type="project" value="TreeGrafter"/>
</dbReference>
<dbReference type="EMBL" id="VUMO01000006">
    <property type="protein sequence ID" value="MSS19918.1"/>
    <property type="molecule type" value="Genomic_DNA"/>
</dbReference>
<dbReference type="PANTHER" id="PTHR11629">
    <property type="entry name" value="VACUOLAR PROTON ATPASES"/>
    <property type="match status" value="1"/>
</dbReference>
<dbReference type="GO" id="GO:0046961">
    <property type="term" value="F:proton-transporting ATPase activity, rotational mechanism"/>
    <property type="evidence" value="ECO:0007669"/>
    <property type="project" value="InterPro"/>
</dbReference>
<keyword evidence="5 9" id="KW-1133">Transmembrane helix</keyword>
<evidence type="ECO:0000256" key="8">
    <source>
        <dbReference type="SAM" id="Coils"/>
    </source>
</evidence>
<feature type="transmembrane region" description="Helical" evidence="9">
    <location>
        <begin position="427"/>
        <end position="447"/>
    </location>
</feature>
<evidence type="ECO:0000256" key="9">
    <source>
        <dbReference type="SAM" id="Phobius"/>
    </source>
</evidence>
<name>A0A7X2NH01_9FIRM</name>
<feature type="transmembrane region" description="Helical" evidence="9">
    <location>
        <begin position="506"/>
        <end position="524"/>
    </location>
</feature>
<dbReference type="Pfam" id="PF01496">
    <property type="entry name" value="V_ATPase_I"/>
    <property type="match status" value="2"/>
</dbReference>
<feature type="transmembrane region" description="Helical" evidence="9">
    <location>
        <begin position="348"/>
        <end position="373"/>
    </location>
</feature>
<evidence type="ECO:0000256" key="2">
    <source>
        <dbReference type="ARBA" id="ARBA00009904"/>
    </source>
</evidence>
<keyword evidence="3" id="KW-0813">Transport</keyword>
<evidence type="ECO:0000313" key="11">
    <source>
        <dbReference type="Proteomes" id="UP000461754"/>
    </source>
</evidence>
<gene>
    <name evidence="10" type="ORF">FYJ52_05850</name>
</gene>
<dbReference type="GO" id="GO:0016471">
    <property type="term" value="C:vacuolar proton-transporting V-type ATPase complex"/>
    <property type="evidence" value="ECO:0007669"/>
    <property type="project" value="TreeGrafter"/>
</dbReference>
<evidence type="ECO:0000256" key="4">
    <source>
        <dbReference type="ARBA" id="ARBA00022692"/>
    </source>
</evidence>
<keyword evidence="4 9" id="KW-0812">Transmembrane</keyword>
<keyword evidence="6" id="KW-0406">Ion transport</keyword>